<dbReference type="KEGG" id="senf:GJR95_22495"/>
<dbReference type="InterPro" id="IPR007837">
    <property type="entry name" value="DinB"/>
</dbReference>
<dbReference type="GO" id="GO:0046872">
    <property type="term" value="F:metal ion binding"/>
    <property type="evidence" value="ECO:0007669"/>
    <property type="project" value="UniProtKB-KW"/>
</dbReference>
<reference evidence="4 5" key="1">
    <citation type="submission" date="2019-11" db="EMBL/GenBank/DDBJ databases">
        <title>Spirosoma endbachense sp. nov., isolated from a natural salt meadow.</title>
        <authorList>
            <person name="Rojas J."/>
            <person name="Ambika Manirajan B."/>
            <person name="Ratering S."/>
            <person name="Suarez C."/>
            <person name="Geissler-Plaum R."/>
            <person name="Schnell S."/>
        </authorList>
    </citation>
    <scope>NUCLEOTIDE SEQUENCE [LARGE SCALE GENOMIC DNA]</scope>
    <source>
        <strain evidence="4 5">I-24</strain>
    </source>
</reference>
<keyword evidence="2 3" id="KW-0479">Metal-binding</keyword>
<feature type="binding site" evidence="3">
    <location>
        <position position="39"/>
    </location>
    <ligand>
        <name>a divalent metal cation</name>
        <dbReference type="ChEBI" id="CHEBI:60240"/>
    </ligand>
</feature>
<proteinExistence type="inferred from homology"/>
<dbReference type="Pfam" id="PF05163">
    <property type="entry name" value="DinB"/>
    <property type="match status" value="1"/>
</dbReference>
<evidence type="ECO:0000256" key="2">
    <source>
        <dbReference type="ARBA" id="ARBA00022723"/>
    </source>
</evidence>
<evidence type="ECO:0000313" key="4">
    <source>
        <dbReference type="EMBL" id="QHV97605.1"/>
    </source>
</evidence>
<name>A0A6P1VXX0_9BACT</name>
<dbReference type="InterPro" id="IPR034660">
    <property type="entry name" value="DinB/YfiT-like"/>
</dbReference>
<dbReference type="PANTHER" id="PTHR37302">
    <property type="entry name" value="SLR1116 PROTEIN"/>
    <property type="match status" value="1"/>
</dbReference>
<dbReference type="SUPFAM" id="SSF109854">
    <property type="entry name" value="DinB/YfiT-like putative metalloenzymes"/>
    <property type="match status" value="1"/>
</dbReference>
<evidence type="ECO:0000256" key="3">
    <source>
        <dbReference type="PIRSR" id="PIRSR607837-1"/>
    </source>
</evidence>
<evidence type="ECO:0000313" key="5">
    <source>
        <dbReference type="Proteomes" id="UP000464577"/>
    </source>
</evidence>
<keyword evidence="5" id="KW-1185">Reference proteome</keyword>
<dbReference type="RefSeq" id="WP_162388016.1">
    <property type="nucleotide sequence ID" value="NZ_CP045997.1"/>
</dbReference>
<gene>
    <name evidence="4" type="ORF">GJR95_22495</name>
</gene>
<dbReference type="AlphaFoldDB" id="A0A6P1VXX0"/>
<dbReference type="EMBL" id="CP045997">
    <property type="protein sequence ID" value="QHV97605.1"/>
    <property type="molecule type" value="Genomic_DNA"/>
</dbReference>
<dbReference type="Proteomes" id="UP000464577">
    <property type="component" value="Chromosome"/>
</dbReference>
<protein>
    <submittedName>
        <fullName evidence="4">Damage-inducible protein DinB</fullName>
    </submittedName>
</protein>
<feature type="binding site" evidence="3">
    <location>
        <position position="120"/>
    </location>
    <ligand>
        <name>a divalent metal cation</name>
        <dbReference type="ChEBI" id="CHEBI:60240"/>
    </ligand>
</feature>
<evidence type="ECO:0000256" key="1">
    <source>
        <dbReference type="ARBA" id="ARBA00008635"/>
    </source>
</evidence>
<dbReference type="Gene3D" id="1.20.120.450">
    <property type="entry name" value="dinb family like domain"/>
    <property type="match status" value="1"/>
</dbReference>
<comment type="similarity">
    <text evidence="1">Belongs to the DinB family.</text>
</comment>
<organism evidence="4 5">
    <name type="scientific">Spirosoma endbachense</name>
    <dbReference type="NCBI Taxonomy" id="2666025"/>
    <lineage>
        <taxon>Bacteria</taxon>
        <taxon>Pseudomonadati</taxon>
        <taxon>Bacteroidota</taxon>
        <taxon>Cytophagia</taxon>
        <taxon>Cytophagales</taxon>
        <taxon>Cytophagaceae</taxon>
        <taxon>Spirosoma</taxon>
    </lineage>
</organism>
<feature type="binding site" evidence="3">
    <location>
        <position position="124"/>
    </location>
    <ligand>
        <name>a divalent metal cation</name>
        <dbReference type="ChEBI" id="CHEBI:60240"/>
    </ligand>
</feature>
<sequence length="151" mass="17482">MKNYLIHLLNYELWANLRVIEAIEGIDNPPARALAVMGHILSAQQVWFGRVTKETTFVSIWEDIPVSWMGETAERQHRKIVSYINALAEPELLQSFDYVTSKEQPFQSTLIDIVTHMSHHAAYHRGQVVQLIRPMLKEAPITDFIVWVRES</sequence>
<accession>A0A6P1VXX0</accession>
<dbReference type="PANTHER" id="PTHR37302:SF1">
    <property type="entry name" value="PROTEIN DINB"/>
    <property type="match status" value="1"/>
</dbReference>